<organism evidence="13 14">
    <name type="scientific">Chaetoceros tenuissimus</name>
    <dbReference type="NCBI Taxonomy" id="426638"/>
    <lineage>
        <taxon>Eukaryota</taxon>
        <taxon>Sar</taxon>
        <taxon>Stramenopiles</taxon>
        <taxon>Ochrophyta</taxon>
        <taxon>Bacillariophyta</taxon>
        <taxon>Coscinodiscophyceae</taxon>
        <taxon>Chaetocerotophycidae</taxon>
        <taxon>Chaetocerotales</taxon>
        <taxon>Chaetocerotaceae</taxon>
        <taxon>Chaetoceros</taxon>
    </lineage>
</organism>
<evidence type="ECO:0000256" key="1">
    <source>
        <dbReference type="ARBA" id="ARBA00012720"/>
    </source>
</evidence>
<keyword evidence="5" id="KW-0378">Hydrolase</keyword>
<dbReference type="SUPFAM" id="SSF48150">
    <property type="entry name" value="DNA-glycosylase"/>
    <property type="match status" value="1"/>
</dbReference>
<keyword evidence="9" id="KW-0456">Lyase</keyword>
<dbReference type="GO" id="GO:0051539">
    <property type="term" value="F:4 iron, 4 sulfur cluster binding"/>
    <property type="evidence" value="ECO:0007669"/>
    <property type="project" value="UniProtKB-KW"/>
</dbReference>
<evidence type="ECO:0000256" key="8">
    <source>
        <dbReference type="ARBA" id="ARBA00023204"/>
    </source>
</evidence>
<proteinExistence type="predicted"/>
<dbReference type="CDD" id="cd00056">
    <property type="entry name" value="ENDO3c"/>
    <property type="match status" value="1"/>
</dbReference>
<dbReference type="PANTHER" id="PTHR43286">
    <property type="entry name" value="ENDONUCLEASE III-LIKE PROTEIN 1"/>
    <property type="match status" value="1"/>
</dbReference>
<keyword evidence="7" id="KW-0411">Iron-sulfur</keyword>
<dbReference type="SMART" id="SM00478">
    <property type="entry name" value="ENDO3c"/>
    <property type="match status" value="1"/>
</dbReference>
<feature type="region of interest" description="Disordered" evidence="11">
    <location>
        <begin position="31"/>
        <end position="53"/>
    </location>
</feature>
<dbReference type="GO" id="GO:0005634">
    <property type="term" value="C:nucleus"/>
    <property type="evidence" value="ECO:0007669"/>
    <property type="project" value="TreeGrafter"/>
</dbReference>
<gene>
    <name evidence="13" type="ORF">CTEN210_08391</name>
</gene>
<reference evidence="13 14" key="1">
    <citation type="journal article" date="2021" name="Sci. Rep.">
        <title>The genome of the diatom Chaetoceros tenuissimus carries an ancient integrated fragment of an extant virus.</title>
        <authorList>
            <person name="Hongo Y."/>
            <person name="Kimura K."/>
            <person name="Takaki Y."/>
            <person name="Yoshida Y."/>
            <person name="Baba S."/>
            <person name="Kobayashi G."/>
            <person name="Nagasaki K."/>
            <person name="Hano T."/>
            <person name="Tomaru Y."/>
        </authorList>
    </citation>
    <scope>NUCLEOTIDE SEQUENCE [LARGE SCALE GENOMIC DNA]</scope>
    <source>
        <strain evidence="13 14">NIES-3715</strain>
    </source>
</reference>
<accession>A0AAD3CVW5</accession>
<dbReference type="InterPro" id="IPR003265">
    <property type="entry name" value="HhH-GPD_domain"/>
</dbReference>
<comment type="caution">
    <text evidence="13">The sequence shown here is derived from an EMBL/GenBank/DDBJ whole genome shotgun (WGS) entry which is preliminary data.</text>
</comment>
<keyword evidence="4" id="KW-0227">DNA damage</keyword>
<evidence type="ECO:0000259" key="12">
    <source>
        <dbReference type="SMART" id="SM00478"/>
    </source>
</evidence>
<dbReference type="EMBL" id="BLLK01000045">
    <property type="protein sequence ID" value="GFH51915.1"/>
    <property type="molecule type" value="Genomic_DNA"/>
</dbReference>
<evidence type="ECO:0000256" key="5">
    <source>
        <dbReference type="ARBA" id="ARBA00022801"/>
    </source>
</evidence>
<dbReference type="EC" id="4.2.99.18" evidence="1"/>
<dbReference type="FunFam" id="1.10.340.30:FF:000005">
    <property type="entry name" value="Endonuclease III-like protein 1"/>
    <property type="match status" value="1"/>
</dbReference>
<keyword evidence="14" id="KW-1185">Reference proteome</keyword>
<evidence type="ECO:0000313" key="14">
    <source>
        <dbReference type="Proteomes" id="UP001054902"/>
    </source>
</evidence>
<dbReference type="Proteomes" id="UP001054902">
    <property type="component" value="Unassembled WGS sequence"/>
</dbReference>
<sequence>MGDPLELKIDFSKFAYVPEADEREDEKIACGKWTSKSNENKKRKTKATASTGKKQKISLLPSFPPKDWEKTYILIEKLRADCDAKIDKYGAEALPERNQGEKVFRFQVLVALMLSSQTRDEAVASAMKALQEHGLTVENIHLTDVAVVKSLIKSVGFYNNKAQYLKEVAETLIQRFSADIPISAKEIMTLKGVGPKMAYIVEFIAFGTCSGIGIDTHVHRLLNQLEWTKSKNPEESRKQLESWLPKDKWGEITKLFVGFGQEVQQEKEKILRKALDLGEHTADALKLLEQVDLNVWKEAKKYDLLEEVKGLIEAP</sequence>
<keyword evidence="10" id="KW-0326">Glycosidase</keyword>
<evidence type="ECO:0000313" key="13">
    <source>
        <dbReference type="EMBL" id="GFH51915.1"/>
    </source>
</evidence>
<keyword evidence="3" id="KW-0479">Metal-binding</keyword>
<dbReference type="Pfam" id="PF00730">
    <property type="entry name" value="HhH-GPD"/>
    <property type="match status" value="1"/>
</dbReference>
<protein>
    <recommendedName>
        <fullName evidence="1">DNA-(apurinic or apyrimidinic site) lyase</fullName>
        <ecNumber evidence="1">4.2.99.18</ecNumber>
    </recommendedName>
</protein>
<evidence type="ECO:0000256" key="9">
    <source>
        <dbReference type="ARBA" id="ARBA00023239"/>
    </source>
</evidence>
<evidence type="ECO:0000256" key="6">
    <source>
        <dbReference type="ARBA" id="ARBA00023004"/>
    </source>
</evidence>
<keyword evidence="6" id="KW-0408">Iron</keyword>
<name>A0AAD3CVW5_9STRA</name>
<evidence type="ECO:0000256" key="7">
    <source>
        <dbReference type="ARBA" id="ARBA00023014"/>
    </source>
</evidence>
<dbReference type="PANTHER" id="PTHR43286:SF1">
    <property type="entry name" value="ENDONUCLEASE III-LIKE PROTEIN 1"/>
    <property type="match status" value="1"/>
</dbReference>
<dbReference type="Gene3D" id="1.10.1670.10">
    <property type="entry name" value="Helix-hairpin-Helix base-excision DNA repair enzymes (C-terminal)"/>
    <property type="match status" value="1"/>
</dbReference>
<dbReference type="InterPro" id="IPR011257">
    <property type="entry name" value="DNA_glycosylase"/>
</dbReference>
<dbReference type="Gene3D" id="1.10.340.30">
    <property type="entry name" value="Hypothetical protein, domain 2"/>
    <property type="match status" value="1"/>
</dbReference>
<dbReference type="GO" id="GO:0000703">
    <property type="term" value="F:oxidized pyrimidine nucleobase lesion DNA N-glycosylase activity"/>
    <property type="evidence" value="ECO:0007669"/>
    <property type="project" value="TreeGrafter"/>
</dbReference>
<evidence type="ECO:0000256" key="4">
    <source>
        <dbReference type="ARBA" id="ARBA00022763"/>
    </source>
</evidence>
<dbReference type="GO" id="GO:0006285">
    <property type="term" value="P:base-excision repair, AP site formation"/>
    <property type="evidence" value="ECO:0007669"/>
    <property type="project" value="TreeGrafter"/>
</dbReference>
<dbReference type="InterPro" id="IPR023170">
    <property type="entry name" value="HhH_base_excis_C"/>
</dbReference>
<dbReference type="AlphaFoldDB" id="A0AAD3CVW5"/>
<evidence type="ECO:0000256" key="2">
    <source>
        <dbReference type="ARBA" id="ARBA00022485"/>
    </source>
</evidence>
<dbReference type="GO" id="GO:0006289">
    <property type="term" value="P:nucleotide-excision repair"/>
    <property type="evidence" value="ECO:0007669"/>
    <property type="project" value="TreeGrafter"/>
</dbReference>
<keyword evidence="8" id="KW-0234">DNA repair</keyword>
<evidence type="ECO:0000256" key="3">
    <source>
        <dbReference type="ARBA" id="ARBA00022723"/>
    </source>
</evidence>
<feature type="domain" description="HhH-GPD" evidence="12">
    <location>
        <begin position="114"/>
        <end position="262"/>
    </location>
</feature>
<dbReference type="GO" id="GO:0046872">
    <property type="term" value="F:metal ion binding"/>
    <property type="evidence" value="ECO:0007669"/>
    <property type="project" value="UniProtKB-KW"/>
</dbReference>
<evidence type="ECO:0000256" key="10">
    <source>
        <dbReference type="ARBA" id="ARBA00023295"/>
    </source>
</evidence>
<evidence type="ECO:0000256" key="11">
    <source>
        <dbReference type="SAM" id="MobiDB-lite"/>
    </source>
</evidence>
<dbReference type="GO" id="GO:0140078">
    <property type="term" value="F:class I DNA-(apurinic or apyrimidinic site) endonuclease activity"/>
    <property type="evidence" value="ECO:0007669"/>
    <property type="project" value="UniProtKB-EC"/>
</dbReference>
<keyword evidence="2" id="KW-0004">4Fe-4S</keyword>